<dbReference type="Pfam" id="PF00270">
    <property type="entry name" value="DEAD"/>
    <property type="match status" value="1"/>
</dbReference>
<comment type="similarity">
    <text evidence="3">Belongs to the helicase family. RecQ subfamily.</text>
</comment>
<evidence type="ECO:0000259" key="18">
    <source>
        <dbReference type="PROSITE" id="PS50967"/>
    </source>
</evidence>
<dbReference type="GO" id="GO:0006310">
    <property type="term" value="P:DNA recombination"/>
    <property type="evidence" value="ECO:0007669"/>
    <property type="project" value="UniProtKB-UniRule"/>
</dbReference>
<dbReference type="Pfam" id="PF00271">
    <property type="entry name" value="Helicase_C"/>
    <property type="match status" value="1"/>
</dbReference>
<evidence type="ECO:0000256" key="3">
    <source>
        <dbReference type="ARBA" id="ARBA00005446"/>
    </source>
</evidence>
<dbReference type="Gene3D" id="1.10.150.80">
    <property type="entry name" value="HRDC domain"/>
    <property type="match status" value="1"/>
</dbReference>
<dbReference type="EC" id="5.6.2.4" evidence="16"/>
<dbReference type="InterPro" id="IPR014001">
    <property type="entry name" value="Helicase_ATP-bd"/>
</dbReference>
<dbReference type="Gene3D" id="1.10.10.10">
    <property type="entry name" value="Winged helix-like DNA-binding domain superfamily/Winged helix DNA-binding domain"/>
    <property type="match status" value="1"/>
</dbReference>
<dbReference type="InterPro" id="IPR004589">
    <property type="entry name" value="DNA_helicase_ATP-dep_RecQ"/>
</dbReference>
<feature type="domain" description="Helicase C-terminal" evidence="20">
    <location>
        <begin position="320"/>
        <end position="481"/>
    </location>
</feature>
<dbReference type="Proteomes" id="UP000671879">
    <property type="component" value="Chromosome"/>
</dbReference>
<evidence type="ECO:0000256" key="11">
    <source>
        <dbReference type="ARBA" id="ARBA00023125"/>
    </source>
</evidence>
<dbReference type="InterPro" id="IPR018982">
    <property type="entry name" value="RQC_domain"/>
</dbReference>
<keyword evidence="14" id="KW-0413">Isomerase</keyword>
<feature type="region of interest" description="Disordered" evidence="17">
    <location>
        <begin position="1"/>
        <end position="104"/>
    </location>
</feature>
<dbReference type="SUPFAM" id="SSF46785">
    <property type="entry name" value="Winged helix' DNA-binding domain"/>
    <property type="match status" value="1"/>
</dbReference>
<dbReference type="GO" id="GO:0016787">
    <property type="term" value="F:hydrolase activity"/>
    <property type="evidence" value="ECO:0007669"/>
    <property type="project" value="UniProtKB-KW"/>
</dbReference>
<gene>
    <name evidence="21" type="primary">recQ</name>
    <name evidence="21" type="ORF">KAR29_10920</name>
</gene>
<keyword evidence="8 21" id="KW-0347">Helicase</keyword>
<dbReference type="GO" id="GO:0003677">
    <property type="term" value="F:DNA binding"/>
    <property type="evidence" value="ECO:0007669"/>
    <property type="project" value="UniProtKB-KW"/>
</dbReference>
<dbReference type="GO" id="GO:0043138">
    <property type="term" value="F:3'-5' DNA helicase activity"/>
    <property type="evidence" value="ECO:0007669"/>
    <property type="project" value="UniProtKB-EC"/>
</dbReference>
<dbReference type="GO" id="GO:0043590">
    <property type="term" value="C:bacterial nucleoid"/>
    <property type="evidence" value="ECO:0007669"/>
    <property type="project" value="TreeGrafter"/>
</dbReference>
<dbReference type="SMART" id="SM00490">
    <property type="entry name" value="HELICc"/>
    <property type="match status" value="1"/>
</dbReference>
<dbReference type="InterPro" id="IPR032284">
    <property type="entry name" value="RecQ_Zn-bd"/>
</dbReference>
<evidence type="ECO:0000256" key="4">
    <source>
        <dbReference type="ARBA" id="ARBA00022723"/>
    </source>
</evidence>
<evidence type="ECO:0000256" key="1">
    <source>
        <dbReference type="ARBA" id="ARBA00001946"/>
    </source>
</evidence>
<dbReference type="AlphaFoldDB" id="A0A9Q7APN6"/>
<dbReference type="SMART" id="SM00341">
    <property type="entry name" value="HRDC"/>
    <property type="match status" value="1"/>
</dbReference>
<reference evidence="22" key="1">
    <citation type="submission" date="2021-04" db="EMBL/GenBank/DDBJ databases">
        <title>A novel Synergistetes isolate from a pyrite-forming mixed culture.</title>
        <authorList>
            <person name="Bunk B."/>
            <person name="Sproer C."/>
            <person name="Spring S."/>
            <person name="Pester M."/>
        </authorList>
    </citation>
    <scope>NUCLEOTIDE SEQUENCE [LARGE SCALE GENOMIC DNA]</scope>
    <source>
        <strain evidence="22">J.5.4.2-T.3.5.2</strain>
    </source>
</reference>
<dbReference type="PANTHER" id="PTHR13710:SF105">
    <property type="entry name" value="ATP-DEPENDENT DNA HELICASE Q1"/>
    <property type="match status" value="1"/>
</dbReference>
<comment type="cofactor">
    <cofactor evidence="2">
        <name>Zn(2+)</name>
        <dbReference type="ChEBI" id="CHEBI:29105"/>
    </cofactor>
</comment>
<feature type="compositionally biased region" description="Basic residues" evidence="17">
    <location>
        <begin position="1"/>
        <end position="10"/>
    </location>
</feature>
<organism evidence="21 22">
    <name type="scientific">Aminithiophilus ramosus</name>
    <dbReference type="NCBI Taxonomy" id="3029084"/>
    <lineage>
        <taxon>Bacteria</taxon>
        <taxon>Thermotogati</taxon>
        <taxon>Synergistota</taxon>
        <taxon>Synergistia</taxon>
        <taxon>Synergistales</taxon>
        <taxon>Aminithiophilaceae</taxon>
        <taxon>Aminithiophilus</taxon>
    </lineage>
</organism>
<dbReference type="EMBL" id="CP072943">
    <property type="protein sequence ID" value="QTX31836.1"/>
    <property type="molecule type" value="Genomic_DNA"/>
</dbReference>
<dbReference type="GO" id="GO:0005737">
    <property type="term" value="C:cytoplasm"/>
    <property type="evidence" value="ECO:0007669"/>
    <property type="project" value="TreeGrafter"/>
</dbReference>
<keyword evidence="6" id="KW-0227">DNA damage</keyword>
<dbReference type="Gene3D" id="3.40.50.300">
    <property type="entry name" value="P-loop containing nucleotide triphosphate hydrolases"/>
    <property type="match status" value="2"/>
</dbReference>
<dbReference type="GO" id="GO:0009378">
    <property type="term" value="F:four-way junction helicase activity"/>
    <property type="evidence" value="ECO:0007669"/>
    <property type="project" value="TreeGrafter"/>
</dbReference>
<keyword evidence="12" id="KW-0233">DNA recombination</keyword>
<comment type="cofactor">
    <cofactor evidence="1">
        <name>Mg(2+)</name>
        <dbReference type="ChEBI" id="CHEBI:18420"/>
    </cofactor>
</comment>
<evidence type="ECO:0000256" key="16">
    <source>
        <dbReference type="NCBIfam" id="TIGR01389"/>
    </source>
</evidence>
<evidence type="ECO:0000259" key="19">
    <source>
        <dbReference type="PROSITE" id="PS51192"/>
    </source>
</evidence>
<evidence type="ECO:0000256" key="8">
    <source>
        <dbReference type="ARBA" id="ARBA00022806"/>
    </source>
</evidence>
<evidence type="ECO:0000313" key="22">
    <source>
        <dbReference type="Proteomes" id="UP000671879"/>
    </source>
</evidence>
<dbReference type="InterPro" id="IPR001650">
    <property type="entry name" value="Helicase_C-like"/>
</dbReference>
<dbReference type="InterPro" id="IPR036388">
    <property type="entry name" value="WH-like_DNA-bd_sf"/>
</dbReference>
<keyword evidence="10" id="KW-0067">ATP-binding</keyword>
<dbReference type="KEGG" id="aram:KAR29_10920"/>
<dbReference type="GO" id="GO:0030894">
    <property type="term" value="C:replisome"/>
    <property type="evidence" value="ECO:0007669"/>
    <property type="project" value="TreeGrafter"/>
</dbReference>
<dbReference type="SUPFAM" id="SSF52540">
    <property type="entry name" value="P-loop containing nucleoside triphosphate hydrolases"/>
    <property type="match status" value="1"/>
</dbReference>
<dbReference type="InterPro" id="IPR006293">
    <property type="entry name" value="DNA_helicase_ATP-dep_RecQ_bac"/>
</dbReference>
<dbReference type="InterPro" id="IPR010997">
    <property type="entry name" value="HRDC-like_sf"/>
</dbReference>
<comment type="catalytic activity">
    <reaction evidence="15">
        <text>Couples ATP hydrolysis with the unwinding of duplex DNA by translocating in the 3'-5' direction.</text>
        <dbReference type="EC" id="5.6.2.4"/>
    </reaction>
</comment>
<dbReference type="SMART" id="SM00956">
    <property type="entry name" value="RQC"/>
    <property type="match status" value="1"/>
</dbReference>
<evidence type="ECO:0000256" key="14">
    <source>
        <dbReference type="ARBA" id="ARBA00023235"/>
    </source>
</evidence>
<feature type="compositionally biased region" description="Basic residues" evidence="17">
    <location>
        <begin position="36"/>
        <end position="50"/>
    </location>
</feature>
<dbReference type="Pfam" id="PF09382">
    <property type="entry name" value="RQC"/>
    <property type="match status" value="1"/>
</dbReference>
<dbReference type="InterPro" id="IPR044876">
    <property type="entry name" value="HRDC_dom_sf"/>
</dbReference>
<keyword evidence="22" id="KW-1185">Reference proteome</keyword>
<dbReference type="GO" id="GO:0005524">
    <property type="term" value="F:ATP binding"/>
    <property type="evidence" value="ECO:0007669"/>
    <property type="project" value="UniProtKB-KW"/>
</dbReference>
<dbReference type="GO" id="GO:0009432">
    <property type="term" value="P:SOS response"/>
    <property type="evidence" value="ECO:0007669"/>
    <property type="project" value="UniProtKB-UniRule"/>
</dbReference>
<keyword evidence="13" id="KW-0234">DNA repair</keyword>
<evidence type="ECO:0000256" key="17">
    <source>
        <dbReference type="SAM" id="MobiDB-lite"/>
    </source>
</evidence>
<dbReference type="GO" id="GO:0006260">
    <property type="term" value="P:DNA replication"/>
    <property type="evidence" value="ECO:0007669"/>
    <property type="project" value="InterPro"/>
</dbReference>
<dbReference type="PROSITE" id="PS50967">
    <property type="entry name" value="HRDC"/>
    <property type="match status" value="1"/>
</dbReference>
<dbReference type="InterPro" id="IPR036390">
    <property type="entry name" value="WH_DNA-bd_sf"/>
</dbReference>
<name>A0A9Q7APN6_9BACT</name>
<dbReference type="PANTHER" id="PTHR13710">
    <property type="entry name" value="DNA HELICASE RECQ FAMILY MEMBER"/>
    <property type="match status" value="1"/>
</dbReference>
<evidence type="ECO:0000256" key="15">
    <source>
        <dbReference type="ARBA" id="ARBA00034617"/>
    </source>
</evidence>
<protein>
    <recommendedName>
        <fullName evidence="16">DNA helicase RecQ</fullName>
        <ecNumber evidence="16">5.6.2.4</ecNumber>
    </recommendedName>
</protein>
<dbReference type="Pfam" id="PF00570">
    <property type="entry name" value="HRDC"/>
    <property type="match status" value="1"/>
</dbReference>
<dbReference type="InterPro" id="IPR011545">
    <property type="entry name" value="DEAD/DEAH_box_helicase_dom"/>
</dbReference>
<proteinExistence type="inferred from homology"/>
<dbReference type="FunFam" id="3.40.50.300:FF:001389">
    <property type="entry name" value="ATP-dependent DNA helicase RecQ"/>
    <property type="match status" value="1"/>
</dbReference>
<dbReference type="CDD" id="cd17920">
    <property type="entry name" value="DEXHc_RecQ"/>
    <property type="match status" value="1"/>
</dbReference>
<feature type="domain" description="Helicase ATP-binding" evidence="19">
    <location>
        <begin position="127"/>
        <end position="296"/>
    </location>
</feature>
<evidence type="ECO:0000259" key="20">
    <source>
        <dbReference type="PROSITE" id="PS51194"/>
    </source>
</evidence>
<keyword evidence="7 21" id="KW-0378">Hydrolase</keyword>
<dbReference type="InterPro" id="IPR027417">
    <property type="entry name" value="P-loop_NTPase"/>
</dbReference>
<evidence type="ECO:0000256" key="9">
    <source>
        <dbReference type="ARBA" id="ARBA00022833"/>
    </source>
</evidence>
<evidence type="ECO:0000313" key="21">
    <source>
        <dbReference type="EMBL" id="QTX31836.1"/>
    </source>
</evidence>
<evidence type="ECO:0000256" key="2">
    <source>
        <dbReference type="ARBA" id="ARBA00001947"/>
    </source>
</evidence>
<dbReference type="SUPFAM" id="SSF47819">
    <property type="entry name" value="HRDC-like"/>
    <property type="match status" value="1"/>
</dbReference>
<keyword evidence="5" id="KW-0547">Nucleotide-binding</keyword>
<dbReference type="FunFam" id="1.10.150.80:FF:000002">
    <property type="entry name" value="ATP-dependent DNA helicase RecQ"/>
    <property type="match status" value="1"/>
</dbReference>
<dbReference type="NCBIfam" id="TIGR01389">
    <property type="entry name" value="recQ"/>
    <property type="match status" value="1"/>
</dbReference>
<keyword evidence="11" id="KW-0238">DNA-binding</keyword>
<dbReference type="NCBIfam" id="TIGR00614">
    <property type="entry name" value="recQ_fam"/>
    <property type="match status" value="1"/>
</dbReference>
<dbReference type="CDD" id="cd18794">
    <property type="entry name" value="SF2_C_RecQ"/>
    <property type="match status" value="1"/>
</dbReference>
<keyword evidence="4" id="KW-0479">Metal-binding</keyword>
<dbReference type="PROSITE" id="PS51192">
    <property type="entry name" value="HELICASE_ATP_BIND_1"/>
    <property type="match status" value="1"/>
</dbReference>
<feature type="domain" description="HRDC" evidence="18">
    <location>
        <begin position="628"/>
        <end position="703"/>
    </location>
</feature>
<evidence type="ECO:0000256" key="6">
    <source>
        <dbReference type="ARBA" id="ARBA00022763"/>
    </source>
</evidence>
<dbReference type="GO" id="GO:0006281">
    <property type="term" value="P:DNA repair"/>
    <property type="evidence" value="ECO:0007669"/>
    <property type="project" value="UniProtKB-KW"/>
</dbReference>
<dbReference type="FunFam" id="3.40.50.300:FF:000156">
    <property type="entry name" value="ATP-dependent DNA helicase recQ"/>
    <property type="match status" value="1"/>
</dbReference>
<dbReference type="InterPro" id="IPR002121">
    <property type="entry name" value="HRDC_dom"/>
</dbReference>
<evidence type="ECO:0000256" key="7">
    <source>
        <dbReference type="ARBA" id="ARBA00022801"/>
    </source>
</evidence>
<evidence type="ECO:0000256" key="5">
    <source>
        <dbReference type="ARBA" id="ARBA00022741"/>
    </source>
</evidence>
<dbReference type="GO" id="GO:0046872">
    <property type="term" value="F:metal ion binding"/>
    <property type="evidence" value="ECO:0007669"/>
    <property type="project" value="UniProtKB-KW"/>
</dbReference>
<evidence type="ECO:0000256" key="12">
    <source>
        <dbReference type="ARBA" id="ARBA00023172"/>
    </source>
</evidence>
<dbReference type="Pfam" id="PF16124">
    <property type="entry name" value="RecQ_Zn_bind"/>
    <property type="match status" value="1"/>
</dbReference>
<keyword evidence="9" id="KW-0862">Zinc</keyword>
<dbReference type="SMART" id="SM00487">
    <property type="entry name" value="DEXDc"/>
    <property type="match status" value="1"/>
</dbReference>
<sequence length="703" mass="78215">MVRRDRPHRSHWIDGDEPFVAEKRNVTLQGGAKKPLVPRRKPDRGRHAPRSGRASVPLSRRSQRGGKARNEDPPTNGGNGHEGATGPRLPGTTRTSKGRRNPVTDKKALLREIFGFTHFRPGQEAIIDALLARRDTLAVMPTGAGKSLCFQIPALLFDGLSLVISPLISLMKDQVSALRQAGVEAAYLNSALTPSQMETVVDRARKGTYKILYVAPERLLTSGFLSLVRSCPPPFVAVDEAHCVSQWGQDFRPGYLDIAPFIEGLSGRPVLGAFTATATPQVRDDVTALLCLRNPLVTTTGFDRPNLTFEVRSPANKEAELKGFLAERRGKSGIVYCLTRKTVEEVCESLRAAGHEAVRYHGGLDQEERRENQERFQKDEATVMVATNAFGMGIDKSNVAFVVHYNMPKNIESYYQEAGRAGRDGSRAECVLFYGGRDVVTNQFLIEKGEEASGDDEASRLFRETERRRLRQMTLYCRSRDCLRARILRYFGEESPDRCDNCSNCLQTFREVDVTVEAQKILSCVLRMKGRFGVKLLIDTLRGSKKAKVREFGLDELSTYGIMADESEASLKEKIDDLLCRGYLTVSDDLSPVVGTTEKARAVLFRGEKLFMKVPERTRRAPTATAEPAADGALFDRLRAIRKGLADSQGVPAFVIFSDATLRQMCADHPRTEEELLQISGVGQAKLRQYGAAFLEVLRDERR</sequence>
<evidence type="ECO:0000256" key="10">
    <source>
        <dbReference type="ARBA" id="ARBA00022840"/>
    </source>
</evidence>
<accession>A0A9Q7APN6</accession>
<dbReference type="PROSITE" id="PS51194">
    <property type="entry name" value="HELICASE_CTER"/>
    <property type="match status" value="1"/>
</dbReference>
<evidence type="ECO:0000256" key="13">
    <source>
        <dbReference type="ARBA" id="ARBA00023204"/>
    </source>
</evidence>